<name>A0AAW2H724_9NEOP</name>
<evidence type="ECO:0000313" key="3">
    <source>
        <dbReference type="EMBL" id="KAL0265589.1"/>
    </source>
</evidence>
<comment type="caution">
    <text evidence="3">The sequence shown here is derived from an EMBL/GenBank/DDBJ whole genome shotgun (WGS) entry which is preliminary data.</text>
</comment>
<accession>A0AAW2H724</accession>
<evidence type="ECO:0008006" key="4">
    <source>
        <dbReference type="Google" id="ProtNLM"/>
    </source>
</evidence>
<feature type="region of interest" description="Disordered" evidence="2">
    <location>
        <begin position="1"/>
        <end position="49"/>
    </location>
</feature>
<evidence type="ECO:0000256" key="1">
    <source>
        <dbReference type="SAM" id="Coils"/>
    </source>
</evidence>
<sequence length="244" mass="27044">MARPGRIIGLSHSPVKSEKPSETRPAAPETAQGGAGARVPRASGKHGPSMIKKDEEIISALEQLDSTFSQINRVLKQIKRKVDVVEESNRALIKDCDPWCRFFGLEKPETADTLETPLQLATDTQSFLKHSSPVNPFCRERSGQASAAAAGNGGAVDAFADGSTQASDTMVSDLVDFDQALLPEGFQEISEIKMIYYFIEKRRTVPVEEVYERFSCVSRELMEILLDVLIRKNFVRLEENRLSV</sequence>
<proteinExistence type="predicted"/>
<feature type="coiled-coil region" evidence="1">
    <location>
        <begin position="61"/>
        <end position="95"/>
    </location>
</feature>
<organism evidence="3">
    <name type="scientific">Menopon gallinae</name>
    <name type="common">poultry shaft louse</name>
    <dbReference type="NCBI Taxonomy" id="328185"/>
    <lineage>
        <taxon>Eukaryota</taxon>
        <taxon>Metazoa</taxon>
        <taxon>Ecdysozoa</taxon>
        <taxon>Arthropoda</taxon>
        <taxon>Hexapoda</taxon>
        <taxon>Insecta</taxon>
        <taxon>Pterygota</taxon>
        <taxon>Neoptera</taxon>
        <taxon>Paraneoptera</taxon>
        <taxon>Psocodea</taxon>
        <taxon>Troctomorpha</taxon>
        <taxon>Phthiraptera</taxon>
        <taxon>Amblycera</taxon>
        <taxon>Menoponidae</taxon>
        <taxon>Menopon</taxon>
    </lineage>
</organism>
<dbReference type="EMBL" id="JARGDH010000006">
    <property type="protein sequence ID" value="KAL0265589.1"/>
    <property type="molecule type" value="Genomic_DNA"/>
</dbReference>
<gene>
    <name evidence="3" type="ORF">PYX00_011302</name>
</gene>
<keyword evidence="1" id="KW-0175">Coiled coil</keyword>
<protein>
    <recommendedName>
        <fullName evidence="4">Outer kinetochore protein ASK1</fullName>
    </recommendedName>
</protein>
<reference evidence="3" key="1">
    <citation type="journal article" date="2024" name="Gigascience">
        <title>Chromosome-level genome of the poultry shaft louse Menopon gallinae provides insight into the host-switching and adaptive evolution of parasitic lice.</title>
        <authorList>
            <person name="Xu Y."/>
            <person name="Ma L."/>
            <person name="Liu S."/>
            <person name="Liang Y."/>
            <person name="Liu Q."/>
            <person name="He Z."/>
            <person name="Tian L."/>
            <person name="Duan Y."/>
            <person name="Cai W."/>
            <person name="Li H."/>
            <person name="Song F."/>
        </authorList>
    </citation>
    <scope>NUCLEOTIDE SEQUENCE</scope>
    <source>
        <strain evidence="3">Cailab_2023a</strain>
    </source>
</reference>
<dbReference type="AlphaFoldDB" id="A0AAW2H724"/>
<evidence type="ECO:0000256" key="2">
    <source>
        <dbReference type="SAM" id="MobiDB-lite"/>
    </source>
</evidence>